<sequence>MHTRSSANKDTLKFIHNIDAFALSHRKRKSEVIYKVTNSSEEGYSSESESENPKMANPMTLKDYTKPKIEGFNPAINCPAITTATFKIEPTYIQMLSRVSACLLALNYKSKTKAKPRATLRAAHCASVRPESLSEKNMTWKIVSANAHVTVGLHGQSPDPKTRSSELSSGIS</sequence>
<accession>A0ACC0BTI5</accession>
<dbReference type="EMBL" id="CM044702">
    <property type="protein sequence ID" value="KAI5675991.1"/>
    <property type="molecule type" value="Genomic_DNA"/>
</dbReference>
<evidence type="ECO:0000313" key="1">
    <source>
        <dbReference type="EMBL" id="KAI5675991.1"/>
    </source>
</evidence>
<name>A0ACC0BTI5_CATRO</name>
<dbReference type="Proteomes" id="UP001060085">
    <property type="component" value="Linkage Group LG02"/>
</dbReference>
<gene>
    <name evidence="1" type="ORF">M9H77_06941</name>
</gene>
<protein>
    <submittedName>
        <fullName evidence="1">Uncharacterized protein</fullName>
    </submittedName>
</protein>
<proteinExistence type="predicted"/>
<evidence type="ECO:0000313" key="2">
    <source>
        <dbReference type="Proteomes" id="UP001060085"/>
    </source>
</evidence>
<reference evidence="2" key="1">
    <citation type="journal article" date="2023" name="Nat. Plants">
        <title>Single-cell RNA sequencing provides a high-resolution roadmap for understanding the multicellular compartmentation of specialized metabolism.</title>
        <authorList>
            <person name="Sun S."/>
            <person name="Shen X."/>
            <person name="Li Y."/>
            <person name="Li Y."/>
            <person name="Wang S."/>
            <person name="Li R."/>
            <person name="Zhang H."/>
            <person name="Shen G."/>
            <person name="Guo B."/>
            <person name="Wei J."/>
            <person name="Xu J."/>
            <person name="St-Pierre B."/>
            <person name="Chen S."/>
            <person name="Sun C."/>
        </authorList>
    </citation>
    <scope>NUCLEOTIDE SEQUENCE [LARGE SCALE GENOMIC DNA]</scope>
</reference>
<keyword evidence="2" id="KW-1185">Reference proteome</keyword>
<comment type="caution">
    <text evidence="1">The sequence shown here is derived from an EMBL/GenBank/DDBJ whole genome shotgun (WGS) entry which is preliminary data.</text>
</comment>
<organism evidence="1 2">
    <name type="scientific">Catharanthus roseus</name>
    <name type="common">Madagascar periwinkle</name>
    <name type="synonym">Vinca rosea</name>
    <dbReference type="NCBI Taxonomy" id="4058"/>
    <lineage>
        <taxon>Eukaryota</taxon>
        <taxon>Viridiplantae</taxon>
        <taxon>Streptophyta</taxon>
        <taxon>Embryophyta</taxon>
        <taxon>Tracheophyta</taxon>
        <taxon>Spermatophyta</taxon>
        <taxon>Magnoliopsida</taxon>
        <taxon>eudicotyledons</taxon>
        <taxon>Gunneridae</taxon>
        <taxon>Pentapetalae</taxon>
        <taxon>asterids</taxon>
        <taxon>lamiids</taxon>
        <taxon>Gentianales</taxon>
        <taxon>Apocynaceae</taxon>
        <taxon>Rauvolfioideae</taxon>
        <taxon>Vinceae</taxon>
        <taxon>Catharanthinae</taxon>
        <taxon>Catharanthus</taxon>
    </lineage>
</organism>